<comment type="caution">
    <text evidence="1">The sequence shown here is derived from an EMBL/GenBank/DDBJ whole genome shotgun (WGS) entry which is preliminary data.</text>
</comment>
<dbReference type="EMBL" id="CATOUU010000697">
    <property type="protein sequence ID" value="CAI9941814.1"/>
    <property type="molecule type" value="Genomic_DNA"/>
</dbReference>
<evidence type="ECO:0000313" key="1">
    <source>
        <dbReference type="EMBL" id="CAI9941814.1"/>
    </source>
</evidence>
<evidence type="ECO:0000313" key="2">
    <source>
        <dbReference type="EMBL" id="CAL5993203.1"/>
    </source>
</evidence>
<sequence length="103" mass="11884">MKQLRKRNSSSRVGNDLSLNDLSLSLNSSITKDNCHIVLVALTVLKLTLNNSANLALTVEKRCSDEQKFEVFKILNDKVVKRVRFRPNQNCQSQDENYCFYIF</sequence>
<gene>
    <name evidence="2" type="ORF">HINF_LOCUS12947</name>
    <name evidence="1" type="ORF">HINF_LOCUS29459</name>
</gene>
<dbReference type="EMBL" id="CAXDID020000030">
    <property type="protein sequence ID" value="CAL5993203.1"/>
    <property type="molecule type" value="Genomic_DNA"/>
</dbReference>
<proteinExistence type="predicted"/>
<organism evidence="1">
    <name type="scientific">Hexamita inflata</name>
    <dbReference type="NCBI Taxonomy" id="28002"/>
    <lineage>
        <taxon>Eukaryota</taxon>
        <taxon>Metamonada</taxon>
        <taxon>Diplomonadida</taxon>
        <taxon>Hexamitidae</taxon>
        <taxon>Hexamitinae</taxon>
        <taxon>Hexamita</taxon>
    </lineage>
</organism>
<dbReference type="Proteomes" id="UP001642409">
    <property type="component" value="Unassembled WGS sequence"/>
</dbReference>
<accession>A0AA86U5L3</accession>
<dbReference type="AlphaFoldDB" id="A0AA86U5L3"/>
<reference evidence="1" key="1">
    <citation type="submission" date="2023-06" db="EMBL/GenBank/DDBJ databases">
        <authorList>
            <person name="Kurt Z."/>
        </authorList>
    </citation>
    <scope>NUCLEOTIDE SEQUENCE</scope>
</reference>
<protein>
    <submittedName>
        <fullName evidence="2">Hypothetical_protein</fullName>
    </submittedName>
</protein>
<keyword evidence="3" id="KW-1185">Reference proteome</keyword>
<name>A0AA86U5L3_9EUKA</name>
<reference evidence="2 3" key="2">
    <citation type="submission" date="2024-07" db="EMBL/GenBank/DDBJ databases">
        <authorList>
            <person name="Akdeniz Z."/>
        </authorList>
    </citation>
    <scope>NUCLEOTIDE SEQUENCE [LARGE SCALE GENOMIC DNA]</scope>
</reference>
<evidence type="ECO:0000313" key="3">
    <source>
        <dbReference type="Proteomes" id="UP001642409"/>
    </source>
</evidence>